<dbReference type="GO" id="GO:0015421">
    <property type="term" value="F:ABC-type oligopeptide transporter activity"/>
    <property type="evidence" value="ECO:0007669"/>
    <property type="project" value="TreeGrafter"/>
</dbReference>
<sequence>MSEKNSNAGAGATDERPKSRDLAKLRRLMIFALPYRGVIAGAGVALVVAAGATLAIPQALRRVIDHGFSGDDGGFVDLYFLALLGVALILAAATVARFYLVTWLGERVIADIRKAVFDHIVTLNPAFFETTRTGEVLSRLTTDTTVIQTVVGSSISIALRNILLLIGGLAMMVVTSPKLAGTVCLVVPFVVVPIVFFGRRVRRLSRDSQDRVADLSARAGEVLGAIQTVQAFTHERFEQSRFGGTVEAAFEAALLRIRARSWLTGIVISLIFGSVVLVLWIGARAVVAGEMSGGVLSAFVLYAVFVAGAVGALSEVWGELQRAAGAAERLLELLAAEPDIRAPEVPAALPSPTAGRIVFDNVTFHYPTRPDVAALNGFSLTVEPGETVALVGPSGAGKTTVFQTLLRFYDPQSGRITLDDVPIDETEPEALRQVFGLVPQEPVMFAATALENIRYGRPEADDRAVRAAADAAAAADFIDAMPEGFQSELGERGVRLSGGQKQRVAIARAVLRNPSVLLLDEATSALDAESERLVQGALDRLREGRTTLVIAHRLATVLKADRIAVIENGRVVALGRHDELMRGGGLYARLAKLQFENGMAGLSGEAAQ</sequence>
<evidence type="ECO:0000313" key="12">
    <source>
        <dbReference type="Proteomes" id="UP000193200"/>
    </source>
</evidence>
<feature type="transmembrane region" description="Helical" evidence="8">
    <location>
        <begin position="180"/>
        <end position="198"/>
    </location>
</feature>
<dbReference type="SUPFAM" id="SSF90123">
    <property type="entry name" value="ABC transporter transmembrane region"/>
    <property type="match status" value="1"/>
</dbReference>
<dbReference type="InterPro" id="IPR011527">
    <property type="entry name" value="ABC1_TM_dom"/>
</dbReference>
<feature type="domain" description="ABC transporter" evidence="9">
    <location>
        <begin position="357"/>
        <end position="593"/>
    </location>
</feature>
<dbReference type="InterPro" id="IPR017871">
    <property type="entry name" value="ABC_transporter-like_CS"/>
</dbReference>
<feature type="transmembrane region" description="Helical" evidence="8">
    <location>
        <begin position="157"/>
        <end position="174"/>
    </location>
</feature>
<keyword evidence="4 11" id="KW-0067">ATP-binding</keyword>
<dbReference type="EMBL" id="FWFR01000003">
    <property type="protein sequence ID" value="SLN73528.1"/>
    <property type="molecule type" value="Genomic_DNA"/>
</dbReference>
<dbReference type="InterPro" id="IPR039421">
    <property type="entry name" value="Type_1_exporter"/>
</dbReference>
<dbReference type="FunFam" id="3.40.50.300:FF:000218">
    <property type="entry name" value="Multidrug ABC transporter ATP-binding protein"/>
    <property type="match status" value="1"/>
</dbReference>
<dbReference type="Pfam" id="PF00005">
    <property type="entry name" value="ABC_tran"/>
    <property type="match status" value="1"/>
</dbReference>
<protein>
    <submittedName>
        <fullName evidence="11">Multidrug resistance ABC transporter ATP-binding/permease protein BmrA</fullName>
        <ecNumber evidence="11">3.6.3.-</ecNumber>
    </submittedName>
</protein>
<dbReference type="CDD" id="cd18575">
    <property type="entry name" value="ABC_6TM_bac_exporter_ABCB8_10_like"/>
    <property type="match status" value="1"/>
</dbReference>
<dbReference type="InterPro" id="IPR003593">
    <property type="entry name" value="AAA+_ATPase"/>
</dbReference>
<dbReference type="AlphaFoldDB" id="A0A1Y5TUR4"/>
<evidence type="ECO:0000313" key="11">
    <source>
        <dbReference type="EMBL" id="SLN73528.1"/>
    </source>
</evidence>
<keyword evidence="12" id="KW-1185">Reference proteome</keyword>
<dbReference type="GO" id="GO:0005886">
    <property type="term" value="C:plasma membrane"/>
    <property type="evidence" value="ECO:0007669"/>
    <property type="project" value="UniProtKB-SubCell"/>
</dbReference>
<dbReference type="GO" id="GO:0016887">
    <property type="term" value="F:ATP hydrolysis activity"/>
    <property type="evidence" value="ECO:0007669"/>
    <property type="project" value="InterPro"/>
</dbReference>
<dbReference type="PROSITE" id="PS00211">
    <property type="entry name" value="ABC_TRANSPORTER_1"/>
    <property type="match status" value="1"/>
</dbReference>
<keyword evidence="5 8" id="KW-1133">Transmembrane helix</keyword>
<evidence type="ECO:0000256" key="8">
    <source>
        <dbReference type="SAM" id="Phobius"/>
    </source>
</evidence>
<proteinExistence type="predicted"/>
<comment type="function">
    <text evidence="7">Part of an ABC transporter complex. Transmembrane domains (TMD) form a pore in the inner membrane and the ATP-binding domain (NBD) is responsible for energy generation.</text>
</comment>
<dbReference type="GO" id="GO:0090374">
    <property type="term" value="P:oligopeptide export from mitochondrion"/>
    <property type="evidence" value="ECO:0007669"/>
    <property type="project" value="TreeGrafter"/>
</dbReference>
<comment type="subcellular location">
    <subcellularLocation>
        <location evidence="1">Cell membrane</location>
        <topology evidence="1">Multi-pass membrane protein</topology>
    </subcellularLocation>
</comment>
<dbReference type="RefSeq" id="WP_217808126.1">
    <property type="nucleotide sequence ID" value="NZ_FWFR01000003.1"/>
</dbReference>
<keyword evidence="11" id="KW-0378">Hydrolase</keyword>
<dbReference type="PROSITE" id="PS50893">
    <property type="entry name" value="ABC_TRANSPORTER_2"/>
    <property type="match status" value="1"/>
</dbReference>
<dbReference type="Proteomes" id="UP000193200">
    <property type="component" value="Unassembled WGS sequence"/>
</dbReference>
<feature type="transmembrane region" description="Helical" evidence="8">
    <location>
        <begin position="76"/>
        <end position="100"/>
    </location>
</feature>
<dbReference type="NCBIfam" id="TIGR02204">
    <property type="entry name" value="MsbA_rel"/>
    <property type="match status" value="1"/>
</dbReference>
<keyword evidence="2 8" id="KW-0812">Transmembrane</keyword>
<dbReference type="PANTHER" id="PTHR43394:SF1">
    <property type="entry name" value="ATP-BINDING CASSETTE SUB-FAMILY B MEMBER 10, MITOCHONDRIAL"/>
    <property type="match status" value="1"/>
</dbReference>
<organism evidence="11 12">
    <name type="scientific">Oceanibacterium hippocampi</name>
    <dbReference type="NCBI Taxonomy" id="745714"/>
    <lineage>
        <taxon>Bacteria</taxon>
        <taxon>Pseudomonadati</taxon>
        <taxon>Pseudomonadota</taxon>
        <taxon>Alphaproteobacteria</taxon>
        <taxon>Sneathiellales</taxon>
        <taxon>Sneathiellaceae</taxon>
        <taxon>Oceanibacterium</taxon>
    </lineage>
</organism>
<feature type="domain" description="ABC transmembrane type-1" evidence="10">
    <location>
        <begin position="40"/>
        <end position="322"/>
    </location>
</feature>
<evidence type="ECO:0000259" key="10">
    <source>
        <dbReference type="PROSITE" id="PS50929"/>
    </source>
</evidence>
<evidence type="ECO:0000256" key="7">
    <source>
        <dbReference type="ARBA" id="ARBA00024725"/>
    </source>
</evidence>
<dbReference type="EC" id="3.6.3.-" evidence="11"/>
<evidence type="ECO:0000256" key="1">
    <source>
        <dbReference type="ARBA" id="ARBA00004651"/>
    </source>
</evidence>
<name>A0A1Y5TUR4_9PROT</name>
<evidence type="ECO:0000256" key="5">
    <source>
        <dbReference type="ARBA" id="ARBA00022989"/>
    </source>
</evidence>
<keyword evidence="3" id="KW-0547">Nucleotide-binding</keyword>
<feature type="transmembrane region" description="Helical" evidence="8">
    <location>
        <begin position="28"/>
        <end position="56"/>
    </location>
</feature>
<dbReference type="Gene3D" id="1.20.1560.10">
    <property type="entry name" value="ABC transporter type 1, transmembrane domain"/>
    <property type="match status" value="1"/>
</dbReference>
<dbReference type="InterPro" id="IPR011918">
    <property type="entry name" value="ABC_MsbA_ATP-bd"/>
</dbReference>
<evidence type="ECO:0000256" key="4">
    <source>
        <dbReference type="ARBA" id="ARBA00022840"/>
    </source>
</evidence>
<evidence type="ECO:0000259" key="9">
    <source>
        <dbReference type="PROSITE" id="PS50893"/>
    </source>
</evidence>
<dbReference type="PANTHER" id="PTHR43394">
    <property type="entry name" value="ATP-DEPENDENT PERMEASE MDL1, MITOCHONDRIAL"/>
    <property type="match status" value="1"/>
</dbReference>
<dbReference type="InterPro" id="IPR003439">
    <property type="entry name" value="ABC_transporter-like_ATP-bd"/>
</dbReference>
<dbReference type="PROSITE" id="PS50929">
    <property type="entry name" value="ABC_TM1F"/>
    <property type="match status" value="1"/>
</dbReference>
<keyword evidence="6 8" id="KW-0472">Membrane</keyword>
<dbReference type="SUPFAM" id="SSF52540">
    <property type="entry name" value="P-loop containing nucleoside triphosphate hydrolases"/>
    <property type="match status" value="1"/>
</dbReference>
<gene>
    <name evidence="11" type="primary">bmrA</name>
    <name evidence="11" type="ORF">OCH7691_03617</name>
</gene>
<feature type="transmembrane region" description="Helical" evidence="8">
    <location>
        <begin position="262"/>
        <end position="283"/>
    </location>
</feature>
<dbReference type="InterPro" id="IPR027417">
    <property type="entry name" value="P-loop_NTPase"/>
</dbReference>
<dbReference type="SMART" id="SM00382">
    <property type="entry name" value="AAA"/>
    <property type="match status" value="1"/>
</dbReference>
<reference evidence="11 12" key="1">
    <citation type="submission" date="2017-03" db="EMBL/GenBank/DDBJ databases">
        <authorList>
            <person name="Afonso C.L."/>
            <person name="Miller P.J."/>
            <person name="Scott M.A."/>
            <person name="Spackman E."/>
            <person name="Goraichik I."/>
            <person name="Dimitrov K.M."/>
            <person name="Suarez D.L."/>
            <person name="Swayne D.E."/>
        </authorList>
    </citation>
    <scope>NUCLEOTIDE SEQUENCE [LARGE SCALE GENOMIC DNA]</scope>
    <source>
        <strain evidence="11 12">CECT 7691</strain>
    </source>
</reference>
<accession>A0A1Y5TUR4</accession>
<dbReference type="InterPro" id="IPR036640">
    <property type="entry name" value="ABC1_TM_sf"/>
</dbReference>
<dbReference type="InParanoid" id="A0A1Y5TUR4"/>
<feature type="transmembrane region" description="Helical" evidence="8">
    <location>
        <begin position="295"/>
        <end position="313"/>
    </location>
</feature>
<evidence type="ECO:0000256" key="2">
    <source>
        <dbReference type="ARBA" id="ARBA00022692"/>
    </source>
</evidence>
<dbReference type="GO" id="GO:0005524">
    <property type="term" value="F:ATP binding"/>
    <property type="evidence" value="ECO:0007669"/>
    <property type="project" value="UniProtKB-KW"/>
</dbReference>
<dbReference type="Gene3D" id="3.40.50.300">
    <property type="entry name" value="P-loop containing nucleotide triphosphate hydrolases"/>
    <property type="match status" value="1"/>
</dbReference>
<evidence type="ECO:0000256" key="6">
    <source>
        <dbReference type="ARBA" id="ARBA00023136"/>
    </source>
</evidence>
<evidence type="ECO:0000256" key="3">
    <source>
        <dbReference type="ARBA" id="ARBA00022741"/>
    </source>
</evidence>
<dbReference type="Pfam" id="PF00664">
    <property type="entry name" value="ABC_membrane"/>
    <property type="match status" value="1"/>
</dbReference>